<accession>A0A438GQA5</accession>
<proteinExistence type="predicted"/>
<gene>
    <name evidence="1" type="ORF">CK203_058148</name>
</gene>
<organism evidence="1 2">
    <name type="scientific">Vitis vinifera</name>
    <name type="common">Grape</name>
    <dbReference type="NCBI Taxonomy" id="29760"/>
    <lineage>
        <taxon>Eukaryota</taxon>
        <taxon>Viridiplantae</taxon>
        <taxon>Streptophyta</taxon>
        <taxon>Embryophyta</taxon>
        <taxon>Tracheophyta</taxon>
        <taxon>Spermatophyta</taxon>
        <taxon>Magnoliopsida</taxon>
        <taxon>eudicotyledons</taxon>
        <taxon>Gunneridae</taxon>
        <taxon>Pentapetalae</taxon>
        <taxon>rosids</taxon>
        <taxon>Vitales</taxon>
        <taxon>Vitaceae</taxon>
        <taxon>Viteae</taxon>
        <taxon>Vitis</taxon>
    </lineage>
</organism>
<name>A0A438GQA5_VITVI</name>
<protein>
    <submittedName>
        <fullName evidence="1">Uncharacterized protein</fullName>
    </submittedName>
</protein>
<evidence type="ECO:0000313" key="1">
    <source>
        <dbReference type="EMBL" id="RVW74395.1"/>
    </source>
</evidence>
<dbReference type="AlphaFoldDB" id="A0A438GQA5"/>
<comment type="caution">
    <text evidence="1">The sequence shown here is derived from an EMBL/GenBank/DDBJ whole genome shotgun (WGS) entry which is preliminary data.</text>
</comment>
<dbReference type="EMBL" id="QGNW01000370">
    <property type="protein sequence ID" value="RVW74395.1"/>
    <property type="molecule type" value="Genomic_DNA"/>
</dbReference>
<sequence length="54" mass="5853">MCGGDDHLAWKHAISLEACRGLHTAGGSIFMLNLDSPSWTRVRGKLTKASDQPD</sequence>
<evidence type="ECO:0000313" key="2">
    <source>
        <dbReference type="Proteomes" id="UP000288805"/>
    </source>
</evidence>
<reference evidence="1 2" key="1">
    <citation type="journal article" date="2018" name="PLoS Genet.">
        <title>Population sequencing reveals clonal diversity and ancestral inbreeding in the grapevine cultivar Chardonnay.</title>
        <authorList>
            <person name="Roach M.J."/>
            <person name="Johnson D.L."/>
            <person name="Bohlmann J."/>
            <person name="van Vuuren H.J."/>
            <person name="Jones S.J."/>
            <person name="Pretorius I.S."/>
            <person name="Schmidt S.A."/>
            <person name="Borneman A.R."/>
        </authorList>
    </citation>
    <scope>NUCLEOTIDE SEQUENCE [LARGE SCALE GENOMIC DNA]</scope>
    <source>
        <strain evidence="2">cv. Chardonnay</strain>
        <tissue evidence="1">Leaf</tissue>
    </source>
</reference>
<dbReference type="Proteomes" id="UP000288805">
    <property type="component" value="Unassembled WGS sequence"/>
</dbReference>